<feature type="domain" description="Ubiquitin-like protease family profile" evidence="4">
    <location>
        <begin position="150"/>
        <end position="328"/>
    </location>
</feature>
<evidence type="ECO:0000313" key="6">
    <source>
        <dbReference type="Proteomes" id="UP001153620"/>
    </source>
</evidence>
<reference evidence="5" key="1">
    <citation type="submission" date="2022-01" db="EMBL/GenBank/DDBJ databases">
        <authorList>
            <person name="King R."/>
        </authorList>
    </citation>
    <scope>NUCLEOTIDE SEQUENCE</scope>
</reference>
<reference evidence="5" key="2">
    <citation type="submission" date="2022-10" db="EMBL/GenBank/DDBJ databases">
        <authorList>
            <consortium name="ENA_rothamsted_submissions"/>
            <consortium name="culmorum"/>
            <person name="King R."/>
        </authorList>
    </citation>
    <scope>NUCLEOTIDE SEQUENCE</scope>
</reference>
<accession>A0A9N9RRW8</accession>
<dbReference type="InterPro" id="IPR038765">
    <property type="entry name" value="Papain-like_cys_pep_sf"/>
</dbReference>
<proteinExistence type="inferred from homology"/>
<dbReference type="SUPFAM" id="SSF54001">
    <property type="entry name" value="Cysteine proteinases"/>
    <property type="match status" value="1"/>
</dbReference>
<dbReference type="InterPro" id="IPR003653">
    <property type="entry name" value="Peptidase_C48_C"/>
</dbReference>
<dbReference type="Pfam" id="PF02902">
    <property type="entry name" value="Peptidase_C48"/>
    <property type="match status" value="1"/>
</dbReference>
<dbReference type="GO" id="GO:0008234">
    <property type="term" value="F:cysteine-type peptidase activity"/>
    <property type="evidence" value="ECO:0007669"/>
    <property type="project" value="InterPro"/>
</dbReference>
<sequence length="369" mass="42853">MIRNMYDNEEYKKVIIKSGKMYNKIGNISERFHDNQKLYVLINSLEQGPFVTIANKVDLNTSFHIKDFLNMYGIKNEGNVVLSKVISGGRYDYVVDFAPDVIAVKEEIKVKDIQGSMIDMTSEGFVKRQKADVTDRYNINDTVVARYKNFKLTHFDYTQLGPNKWMTAISVDVALSYFLKSYFLDEKYRESIHLFTTEMYNNHNRLYELYGLNAVPHDDFLTVLNNHTKGISILDKKNIFIPINQRSHYQLIHATFPEANIVHLAYIDPLFHEPPKNALEVMKLFFNRQNELREKPLQNLKFILEVIEVPPQTDGDCGPFMLGFFKQLLIHKQIKSFTGKDALELRKTVAGIVVNHAVKNAQFPDIFYT</sequence>
<organism evidence="5 6">
    <name type="scientific">Chironomus riparius</name>
    <dbReference type="NCBI Taxonomy" id="315576"/>
    <lineage>
        <taxon>Eukaryota</taxon>
        <taxon>Metazoa</taxon>
        <taxon>Ecdysozoa</taxon>
        <taxon>Arthropoda</taxon>
        <taxon>Hexapoda</taxon>
        <taxon>Insecta</taxon>
        <taxon>Pterygota</taxon>
        <taxon>Neoptera</taxon>
        <taxon>Endopterygota</taxon>
        <taxon>Diptera</taxon>
        <taxon>Nematocera</taxon>
        <taxon>Chironomoidea</taxon>
        <taxon>Chironomidae</taxon>
        <taxon>Chironominae</taxon>
        <taxon>Chironomus</taxon>
    </lineage>
</organism>
<dbReference type="Gene3D" id="3.40.395.10">
    <property type="entry name" value="Adenoviral Proteinase, Chain A"/>
    <property type="match status" value="1"/>
</dbReference>
<evidence type="ECO:0000259" key="4">
    <source>
        <dbReference type="PROSITE" id="PS50600"/>
    </source>
</evidence>
<dbReference type="PROSITE" id="PS50600">
    <property type="entry name" value="ULP_PROTEASE"/>
    <property type="match status" value="1"/>
</dbReference>
<dbReference type="OrthoDB" id="8069648at2759"/>
<keyword evidence="2" id="KW-0645">Protease</keyword>
<name>A0A9N9RRW8_9DIPT</name>
<dbReference type="Proteomes" id="UP001153620">
    <property type="component" value="Chromosome 2"/>
</dbReference>
<evidence type="ECO:0000256" key="1">
    <source>
        <dbReference type="ARBA" id="ARBA00005234"/>
    </source>
</evidence>
<protein>
    <recommendedName>
        <fullName evidence="4">Ubiquitin-like protease family profile domain-containing protein</fullName>
    </recommendedName>
</protein>
<gene>
    <name evidence="5" type="ORF">CHIRRI_LOCUS5048</name>
</gene>
<dbReference type="EMBL" id="OU895878">
    <property type="protein sequence ID" value="CAG9802133.1"/>
    <property type="molecule type" value="Genomic_DNA"/>
</dbReference>
<keyword evidence="6" id="KW-1185">Reference proteome</keyword>
<dbReference type="AlphaFoldDB" id="A0A9N9RRW8"/>
<evidence type="ECO:0000256" key="3">
    <source>
        <dbReference type="ARBA" id="ARBA00022801"/>
    </source>
</evidence>
<keyword evidence="3" id="KW-0378">Hydrolase</keyword>
<evidence type="ECO:0000256" key="2">
    <source>
        <dbReference type="ARBA" id="ARBA00022670"/>
    </source>
</evidence>
<comment type="similarity">
    <text evidence="1">Belongs to the peptidase C48 family.</text>
</comment>
<dbReference type="GO" id="GO:0006508">
    <property type="term" value="P:proteolysis"/>
    <property type="evidence" value="ECO:0007669"/>
    <property type="project" value="UniProtKB-KW"/>
</dbReference>
<evidence type="ECO:0000313" key="5">
    <source>
        <dbReference type="EMBL" id="CAG9802133.1"/>
    </source>
</evidence>